<proteinExistence type="predicted"/>
<evidence type="ECO:0000313" key="3">
    <source>
        <dbReference type="Proteomes" id="UP000887569"/>
    </source>
</evidence>
<reference evidence="4" key="1">
    <citation type="submission" date="2022-11" db="UniProtKB">
        <authorList>
            <consortium name="WormBaseParasite"/>
        </authorList>
    </citation>
    <scope>IDENTIFICATION</scope>
</reference>
<name>A0A915A259_PARUN</name>
<organism evidence="3 4">
    <name type="scientific">Parascaris univalens</name>
    <name type="common">Nematode worm</name>
    <dbReference type="NCBI Taxonomy" id="6257"/>
    <lineage>
        <taxon>Eukaryota</taxon>
        <taxon>Metazoa</taxon>
        <taxon>Ecdysozoa</taxon>
        <taxon>Nematoda</taxon>
        <taxon>Chromadorea</taxon>
        <taxon>Rhabditida</taxon>
        <taxon>Spirurina</taxon>
        <taxon>Ascaridomorpha</taxon>
        <taxon>Ascaridoidea</taxon>
        <taxon>Ascarididae</taxon>
        <taxon>Parascaris</taxon>
    </lineage>
</organism>
<dbReference type="SUPFAM" id="SSF52518">
    <property type="entry name" value="Thiamin diphosphate-binding fold (THDP-binding)"/>
    <property type="match status" value="1"/>
</dbReference>
<evidence type="ECO:0000313" key="4">
    <source>
        <dbReference type="WBParaSite" id="PgE097_g003_t04"/>
    </source>
</evidence>
<dbReference type="PANTHER" id="PTHR11516">
    <property type="entry name" value="PYRUVATE DEHYDROGENASE E1 COMPONENT, ALPHA SUBUNIT BACTERIAL AND ORGANELLAR"/>
    <property type="match status" value="1"/>
</dbReference>
<keyword evidence="3" id="KW-1185">Reference proteome</keyword>
<dbReference type="WBParaSite" id="PgE097_g003_t04">
    <property type="protein sequence ID" value="PgE097_g003_t04"/>
    <property type="gene ID" value="PgE097_g003"/>
</dbReference>
<comment type="cofactor">
    <cofactor evidence="1">
        <name>thiamine diphosphate</name>
        <dbReference type="ChEBI" id="CHEBI:58937"/>
    </cofactor>
</comment>
<dbReference type="AlphaFoldDB" id="A0A915A259"/>
<dbReference type="GO" id="GO:0006086">
    <property type="term" value="P:pyruvate decarboxylation to acetyl-CoA"/>
    <property type="evidence" value="ECO:0007669"/>
    <property type="project" value="TreeGrafter"/>
</dbReference>
<dbReference type="InterPro" id="IPR029061">
    <property type="entry name" value="THDP-binding"/>
</dbReference>
<protein>
    <submittedName>
        <fullName evidence="4">Pyruvate dehydrogenase E1 component subunit alpha</fullName>
    </submittedName>
</protein>
<evidence type="ECO:0000256" key="1">
    <source>
        <dbReference type="ARBA" id="ARBA00001964"/>
    </source>
</evidence>
<dbReference type="PANTHER" id="PTHR11516:SF60">
    <property type="entry name" value="PYRUVATE DEHYDROGENASE E1 COMPONENT SUBUNIT ALPHA"/>
    <property type="match status" value="1"/>
</dbReference>
<dbReference type="InterPro" id="IPR050642">
    <property type="entry name" value="PDH_E1_Alpha_Subunit"/>
</dbReference>
<accession>A0A915A259</accession>
<dbReference type="GO" id="GO:0004739">
    <property type="term" value="F:pyruvate dehydrogenase (acetyl-transferring) activity"/>
    <property type="evidence" value="ECO:0007669"/>
    <property type="project" value="TreeGrafter"/>
</dbReference>
<dbReference type="Proteomes" id="UP000887569">
    <property type="component" value="Unplaced"/>
</dbReference>
<evidence type="ECO:0000256" key="2">
    <source>
        <dbReference type="ARBA" id="ARBA00023052"/>
    </source>
</evidence>
<keyword evidence="2" id="KW-0786">Thiamine pyrophosphate</keyword>
<sequence length="124" mass="13951">AVASQFDCPFANNLDSITTMSIVGITSKASIAGRVRAAYRFLPPLISQRFASSTRVKVKPYKLHNIDFGPNAEVTVTRDDTLKIYTRMQTIRRLEAAAGNLYKEQKIRGFCHLYAGEVNCFRNF</sequence>
<dbReference type="Gene3D" id="3.40.50.970">
    <property type="match status" value="1"/>
</dbReference>